<protein>
    <recommendedName>
        <fullName evidence="3">CBS domain-containing protein</fullName>
    </recommendedName>
</protein>
<organism evidence="1 2">
    <name type="scientific">Saccharibacillus alkalitolerans</name>
    <dbReference type="NCBI Taxonomy" id="2705290"/>
    <lineage>
        <taxon>Bacteria</taxon>
        <taxon>Bacillati</taxon>
        <taxon>Bacillota</taxon>
        <taxon>Bacilli</taxon>
        <taxon>Bacillales</taxon>
        <taxon>Paenibacillaceae</taxon>
        <taxon>Saccharibacillus</taxon>
    </lineage>
</organism>
<proteinExistence type="predicted"/>
<dbReference type="RefSeq" id="WP_166278777.1">
    <property type="nucleotide sequence ID" value="NZ_JAAFGS010000010.1"/>
</dbReference>
<evidence type="ECO:0008006" key="3">
    <source>
        <dbReference type="Google" id="ProtNLM"/>
    </source>
</evidence>
<comment type="caution">
    <text evidence="1">The sequence shown here is derived from an EMBL/GenBank/DDBJ whole genome shotgun (WGS) entry which is preliminary data.</text>
</comment>
<gene>
    <name evidence="1" type="ORF">GYN08_20930</name>
</gene>
<name>A0ABX0FA18_9BACL</name>
<dbReference type="Gene3D" id="3.10.580.10">
    <property type="entry name" value="CBS-domain"/>
    <property type="match status" value="1"/>
</dbReference>
<keyword evidence="2" id="KW-1185">Reference proteome</keyword>
<accession>A0ABX0FA18</accession>
<sequence>MTFVSENKIRPLGLNSSETLEPIVEGAGLLAVPAPVLPDTATCGETLRLLSKRQHEACVVICDAKQRPVGLVMSDAFYIQMNAEYEPEHLYDLPVSRLMSLHPMTVDFGASVGFVRELAALRPSRTRKEAIVVTRGGTFFGVVRSEDLQG</sequence>
<evidence type="ECO:0000313" key="2">
    <source>
        <dbReference type="Proteomes" id="UP000800303"/>
    </source>
</evidence>
<dbReference type="SUPFAM" id="SSF54631">
    <property type="entry name" value="CBS-domain pair"/>
    <property type="match status" value="1"/>
</dbReference>
<dbReference type="InterPro" id="IPR046342">
    <property type="entry name" value="CBS_dom_sf"/>
</dbReference>
<reference evidence="1 2" key="1">
    <citation type="submission" date="2020-01" db="EMBL/GenBank/DDBJ databases">
        <title>Polyphasic characterisation and genomic insights into a novel alkali tolerant bacterium VR-M41.</title>
        <authorList>
            <person name="Vemuluri V.R."/>
        </authorList>
    </citation>
    <scope>NUCLEOTIDE SEQUENCE [LARGE SCALE GENOMIC DNA]</scope>
    <source>
        <strain evidence="1 2">VR-M41</strain>
    </source>
</reference>
<dbReference type="EMBL" id="JAAFGS010000010">
    <property type="protein sequence ID" value="NGZ77762.1"/>
    <property type="molecule type" value="Genomic_DNA"/>
</dbReference>
<dbReference type="Proteomes" id="UP000800303">
    <property type="component" value="Unassembled WGS sequence"/>
</dbReference>
<evidence type="ECO:0000313" key="1">
    <source>
        <dbReference type="EMBL" id="NGZ77762.1"/>
    </source>
</evidence>